<dbReference type="Pfam" id="PF01302">
    <property type="entry name" value="CAP_GLY"/>
    <property type="match status" value="2"/>
</dbReference>
<name>A0A8R1Y2K5_ONCVO</name>
<dbReference type="GO" id="GO:0006508">
    <property type="term" value="P:proteolysis"/>
    <property type="evidence" value="ECO:0007669"/>
    <property type="project" value="UniProtKB-KW"/>
</dbReference>
<evidence type="ECO:0000256" key="12">
    <source>
        <dbReference type="ARBA" id="ARBA00022807"/>
    </source>
</evidence>
<reference evidence="18" key="1">
    <citation type="submission" date="2013-10" db="EMBL/GenBank/DDBJ databases">
        <title>Genome sequencing of Onchocerca volvulus.</title>
        <authorList>
            <person name="Cotton J."/>
            <person name="Tsai J."/>
            <person name="Stanley E."/>
            <person name="Tracey A."/>
            <person name="Holroyd N."/>
            <person name="Lustigman S."/>
            <person name="Berriman M."/>
        </authorList>
    </citation>
    <scope>NUCLEOTIDE SEQUENCE</scope>
</reference>
<dbReference type="EC" id="3.4.19.12" evidence="5"/>
<evidence type="ECO:0000256" key="10">
    <source>
        <dbReference type="ARBA" id="ARBA00022786"/>
    </source>
</evidence>
<evidence type="ECO:0000313" key="17">
    <source>
        <dbReference type="EnsemblMetazoa" id="OVOC7814.1"/>
    </source>
</evidence>
<keyword evidence="6" id="KW-0963">Cytoplasm</keyword>
<dbReference type="GO" id="GO:0048471">
    <property type="term" value="C:perinuclear region of cytoplasm"/>
    <property type="evidence" value="ECO:0007669"/>
    <property type="project" value="UniProtKB-SubCell"/>
</dbReference>
<feature type="domain" description="CAP-Gly" evidence="16">
    <location>
        <begin position="242"/>
        <end position="289"/>
    </location>
</feature>
<keyword evidence="13" id="KW-0862">Zinc</keyword>
<dbReference type="Proteomes" id="UP000024404">
    <property type="component" value="Unassembled WGS sequence"/>
</dbReference>
<dbReference type="PROSITE" id="PS50235">
    <property type="entry name" value="USP_3"/>
    <property type="match status" value="1"/>
</dbReference>
<evidence type="ECO:0000313" key="18">
    <source>
        <dbReference type="Proteomes" id="UP000024404"/>
    </source>
</evidence>
<dbReference type="SMART" id="SM01052">
    <property type="entry name" value="CAP_GLY"/>
    <property type="match status" value="2"/>
</dbReference>
<dbReference type="EnsemblMetazoa" id="OVOC7814.1">
    <property type="protein sequence ID" value="OVOC7814.1"/>
    <property type="gene ID" value="WBGene00244623"/>
</dbReference>
<organism evidence="17 18">
    <name type="scientific">Onchocerca volvulus</name>
    <dbReference type="NCBI Taxonomy" id="6282"/>
    <lineage>
        <taxon>Eukaryota</taxon>
        <taxon>Metazoa</taxon>
        <taxon>Ecdysozoa</taxon>
        <taxon>Nematoda</taxon>
        <taxon>Chromadorea</taxon>
        <taxon>Rhabditida</taxon>
        <taxon>Spirurina</taxon>
        <taxon>Spiruromorpha</taxon>
        <taxon>Filarioidea</taxon>
        <taxon>Onchocercidae</taxon>
        <taxon>Onchocerca</taxon>
    </lineage>
</organism>
<dbReference type="GO" id="GO:0004843">
    <property type="term" value="F:cysteine-type deubiquitinase activity"/>
    <property type="evidence" value="ECO:0007669"/>
    <property type="project" value="UniProtKB-EC"/>
</dbReference>
<evidence type="ECO:0000256" key="3">
    <source>
        <dbReference type="ARBA" id="ARBA00004556"/>
    </source>
</evidence>
<sequence>MKVGPRKKFILCFRFMQGSIKGFYEQLRNTESLPSGALHHRTGSTTEPKIPFGNLLKKPSLSPTLWQDDHSKILPKVMTNDTTDFRALSTSSTTSLLLENCDGKMYDRRRKKFSTKIKIERGHLLRSTTENDLVIQRFYDMHSKIKNSITNDVLFMKCVEFGDVYLRVSTAKIALLTDFETSLLKAVSDIEIRFRFHQYSDLFNFVSQLSVGDRVIVQLKPKTGEGRTIEECFEPGWVEWFGEPVADSGFMFGIRLDSAVGDMDGFFNGRRLFAAPRNGAVLVSGDRLRNPQSVNILGEDSTFSIYGFPSHLDPYPNDYSLLRYREYEPINIPVAAPAIQNEGIIVPITRFESNSNTNNSNPSLNRPVIREIPIKIVPATTEGRNQTMRLSCPTSSSSSVVGKFPVNDMDEILMSLDVNQSPQSQQKTDINTKVSLSEKPLYDNVASETSFLKDSSRSLSGTRPAKLPVAAETVRLKSNDGGLMEGDRVVWFDAIGIPRRGTARWIGYLRGHTNIYVGVDFDEAIGGGTGYFESIELFRCAPNHAGLLPMSVCMKEMDMDNEENNTSNIRSLRLQQSSSEPQQQQQQQLSLSSPIQIQKDISSLRSESLTDEKENKDTSKLSQFTVGSCVEVLYQNERRCGVVKWIDNNELIQSNRLVAVEIEGNLPYSWQTVDEVRLEDAHKAGVFESASPDSVAFVPYCTLRSDDRFALSDTFESNNNRETKTVMSSNFGSLDSGIEVRPCLPVKNMENLLGRMKGIQGFRNSCYLDATLYAMFAQCSAFDSILESRCETEADSVHTEVTDTLKTEIVYPLRRFHFVRADHVLKLRRLLEMLIPKMGGLTTDEKDPEELLNALFNTVLRVEPFLVMKNMTDGKTNAAYICPLITEDLWSERQRRLISVQALLERSLFASNIQFACEPKILILQLPRYGQQKVFDKIFPSQEVDITHLIYEGKLFWIFLYFRSESKRPCINCGKRADMMCPECFLTKEVFMCEVTYCGVCYEQAHNGLDHQPQQLSARNNTFSTSSSLSLSRRMQVPQKKLQLASVLCIETSHYVAFVHALCANKWVFFDSMADRVGLSDGYNVPQVKLCEKMSNWLSDVGWCKVRDCVNREGHLPNDVESDSDLMRLLSDCYICFYTDEENKNEGLNLSRFFS</sequence>
<dbReference type="InterPro" id="IPR036859">
    <property type="entry name" value="CAP-Gly_dom_sf"/>
</dbReference>
<keyword evidence="8" id="KW-0645">Protease</keyword>
<evidence type="ECO:0000256" key="13">
    <source>
        <dbReference type="ARBA" id="ARBA00022833"/>
    </source>
</evidence>
<comment type="subcellular location">
    <subcellularLocation>
        <location evidence="2">Cytoplasm</location>
        <location evidence="2">Cytoskeleton</location>
        <location evidence="2">Microtubule organizing center</location>
        <location evidence="2">Centrosome</location>
    </subcellularLocation>
    <subcellularLocation>
        <location evidence="3">Cytoplasm</location>
        <location evidence="3">Perinuclear region</location>
    </subcellularLocation>
</comment>
<feature type="region of interest" description="Disordered" evidence="14">
    <location>
        <begin position="573"/>
        <end position="593"/>
    </location>
</feature>
<dbReference type="InterPro" id="IPR028889">
    <property type="entry name" value="USP"/>
</dbReference>
<keyword evidence="7" id="KW-0597">Phosphoprotein</keyword>
<dbReference type="PANTHER" id="PTHR11830">
    <property type="entry name" value="40S RIBOSOMAL PROTEIN S3A"/>
    <property type="match status" value="1"/>
</dbReference>
<dbReference type="EMBL" id="CMVM020000233">
    <property type="status" value="NOT_ANNOTATED_CDS"/>
    <property type="molecule type" value="Genomic_DNA"/>
</dbReference>
<evidence type="ECO:0000256" key="7">
    <source>
        <dbReference type="ARBA" id="ARBA00022553"/>
    </source>
</evidence>
<accession>A0A8R1Y2K5</accession>
<evidence type="ECO:0000256" key="1">
    <source>
        <dbReference type="ARBA" id="ARBA00000707"/>
    </source>
</evidence>
<dbReference type="Gene3D" id="3.90.70.10">
    <property type="entry name" value="Cysteine proteinases"/>
    <property type="match status" value="1"/>
</dbReference>
<proteinExistence type="inferred from homology"/>
<reference evidence="17" key="2">
    <citation type="submission" date="2022-06" db="UniProtKB">
        <authorList>
            <consortium name="EnsemblMetazoa"/>
        </authorList>
    </citation>
    <scope>IDENTIFICATION</scope>
</reference>
<dbReference type="InterPro" id="IPR000938">
    <property type="entry name" value="CAP-Gly_domain"/>
</dbReference>
<dbReference type="Gene3D" id="2.30.30.190">
    <property type="entry name" value="CAP Gly-rich-like domain"/>
    <property type="match status" value="2"/>
</dbReference>
<evidence type="ECO:0000256" key="14">
    <source>
        <dbReference type="SAM" id="MobiDB-lite"/>
    </source>
</evidence>
<evidence type="ECO:0000256" key="5">
    <source>
        <dbReference type="ARBA" id="ARBA00012759"/>
    </source>
</evidence>
<keyword evidence="11" id="KW-0378">Hydrolase</keyword>
<evidence type="ECO:0000256" key="6">
    <source>
        <dbReference type="ARBA" id="ARBA00022490"/>
    </source>
</evidence>
<dbReference type="GO" id="GO:0046872">
    <property type="term" value="F:metal ion binding"/>
    <property type="evidence" value="ECO:0007669"/>
    <property type="project" value="UniProtKB-KW"/>
</dbReference>
<dbReference type="SUPFAM" id="SSF74924">
    <property type="entry name" value="Cap-Gly domain"/>
    <property type="match status" value="2"/>
</dbReference>
<evidence type="ECO:0000256" key="4">
    <source>
        <dbReference type="ARBA" id="ARBA00009085"/>
    </source>
</evidence>
<dbReference type="GO" id="GO:0005813">
    <property type="term" value="C:centrosome"/>
    <property type="evidence" value="ECO:0007669"/>
    <property type="project" value="UniProtKB-SubCell"/>
</dbReference>
<evidence type="ECO:0000259" key="16">
    <source>
        <dbReference type="PROSITE" id="PS50245"/>
    </source>
</evidence>
<protein>
    <recommendedName>
        <fullName evidence="5">ubiquitinyl hydrolase 1</fullName>
        <ecNumber evidence="5">3.4.19.12</ecNumber>
    </recommendedName>
</protein>
<evidence type="ECO:0000256" key="8">
    <source>
        <dbReference type="ARBA" id="ARBA00022670"/>
    </source>
</evidence>
<keyword evidence="10" id="KW-0833">Ubl conjugation pathway</keyword>
<dbReference type="InterPro" id="IPR038765">
    <property type="entry name" value="Papain-like_cys_pep_sf"/>
</dbReference>
<feature type="domain" description="USP" evidence="15">
    <location>
        <begin position="757"/>
        <end position="1094"/>
    </location>
</feature>
<dbReference type="AlphaFoldDB" id="A0A8R1Y2K5"/>
<evidence type="ECO:0000256" key="2">
    <source>
        <dbReference type="ARBA" id="ARBA00004300"/>
    </source>
</evidence>
<keyword evidence="9" id="KW-0479">Metal-binding</keyword>
<evidence type="ECO:0000256" key="9">
    <source>
        <dbReference type="ARBA" id="ARBA00022723"/>
    </source>
</evidence>
<keyword evidence="12" id="KW-0788">Thiol protease</keyword>
<comment type="catalytic activity">
    <reaction evidence="1">
        <text>Thiol-dependent hydrolysis of ester, thioester, amide, peptide and isopeptide bonds formed by the C-terminal Gly of ubiquitin (a 76-residue protein attached to proteins as an intracellular targeting signal).</text>
        <dbReference type="EC" id="3.4.19.12"/>
    </reaction>
</comment>
<dbReference type="SUPFAM" id="SSF54001">
    <property type="entry name" value="Cysteine proteinases"/>
    <property type="match status" value="1"/>
</dbReference>
<evidence type="ECO:0000256" key="11">
    <source>
        <dbReference type="ARBA" id="ARBA00022801"/>
    </source>
</evidence>
<comment type="similarity">
    <text evidence="4">Belongs to the peptidase C19 family.</text>
</comment>
<keyword evidence="18" id="KW-1185">Reference proteome</keyword>
<dbReference type="PROSITE" id="PS50245">
    <property type="entry name" value="CAP_GLY_2"/>
    <property type="match status" value="1"/>
</dbReference>
<evidence type="ECO:0000259" key="15">
    <source>
        <dbReference type="PROSITE" id="PS50235"/>
    </source>
</evidence>